<dbReference type="Proteomes" id="UP001497453">
    <property type="component" value="Chromosome 8"/>
</dbReference>
<evidence type="ECO:0000256" key="1">
    <source>
        <dbReference type="SAM" id="SignalP"/>
    </source>
</evidence>
<dbReference type="PANTHER" id="PTHR33973">
    <property type="entry name" value="OS07G0153300 PROTEIN"/>
    <property type="match status" value="1"/>
</dbReference>
<evidence type="ECO:0000313" key="2">
    <source>
        <dbReference type="EMBL" id="CAL1715000.1"/>
    </source>
</evidence>
<keyword evidence="1" id="KW-0732">Signal</keyword>
<gene>
    <name evidence="2" type="ORF">GFSPODELE1_LOCUS10020</name>
</gene>
<keyword evidence="3" id="KW-1185">Reference proteome</keyword>
<dbReference type="EMBL" id="OZ037951">
    <property type="protein sequence ID" value="CAL1715000.1"/>
    <property type="molecule type" value="Genomic_DNA"/>
</dbReference>
<evidence type="ECO:0000313" key="3">
    <source>
        <dbReference type="Proteomes" id="UP001497453"/>
    </source>
</evidence>
<organism evidence="2 3">
    <name type="scientific">Somion occarium</name>
    <dbReference type="NCBI Taxonomy" id="3059160"/>
    <lineage>
        <taxon>Eukaryota</taxon>
        <taxon>Fungi</taxon>
        <taxon>Dikarya</taxon>
        <taxon>Basidiomycota</taxon>
        <taxon>Agaricomycotina</taxon>
        <taxon>Agaricomycetes</taxon>
        <taxon>Polyporales</taxon>
        <taxon>Cerrenaceae</taxon>
        <taxon>Somion</taxon>
    </lineage>
</organism>
<proteinExistence type="predicted"/>
<reference evidence="3" key="1">
    <citation type="submission" date="2024-04" db="EMBL/GenBank/DDBJ databases">
        <authorList>
            <person name="Shaw F."/>
            <person name="Minotto A."/>
        </authorList>
    </citation>
    <scope>NUCLEOTIDE SEQUENCE [LARGE SCALE GENOMIC DNA]</scope>
</reference>
<name>A0ABP1E4Y2_9APHY</name>
<dbReference type="PANTHER" id="PTHR33973:SF4">
    <property type="entry name" value="OS07G0153300 PROTEIN"/>
    <property type="match status" value="1"/>
</dbReference>
<dbReference type="Pfam" id="PF07103">
    <property type="entry name" value="DUF1365"/>
    <property type="match status" value="1"/>
</dbReference>
<accession>A0ABP1E4Y2</accession>
<feature type="chain" id="PRO_5045630773" evidence="1">
    <location>
        <begin position="24"/>
        <end position="603"/>
    </location>
</feature>
<dbReference type="InterPro" id="IPR010775">
    <property type="entry name" value="DUF1365"/>
</dbReference>
<protein>
    <submittedName>
        <fullName evidence="2">Uncharacterized protein</fullName>
    </submittedName>
</protein>
<sequence length="603" mass="68137">MPSALLVAVIVVALAFALKRLYASQDQTSPTHGTQVRAYILSNEVTHARLLPADSAHRFTYQTLSLFISLSALEDHKLDLGHGWLFGYGGVSWRISGLRADAYLGPNMSNGGKTSIKEKLVALLYSRGYDASPMHDAWMFTMPSYFGHEGINPLTVYYCYTVPDALWLLVLEIHNTFGEQHVHILEIGKGEDGDCAKGYDHQWTFHRQFHVSPFNDRSGSYKVSITSPSHAPSSTILGDSQAKDHYPPCPIVRIHLHTEDPNAPNKIGPLKLIASLHPVSSTPFTSGNWFKSLAHQPFVLLMSLPRILYQAWILHYGRRLDVYARPDPLPVPQRNSQKPAVEHGENGGGVGWNPETIFESFARLRVESFLQSRATMSGAAIKLIPMVPYMKPKEFLPSCEPREVVHWDLIISYQSSRFFISWLLAPSVNHLLLLRKNVEGPFQVSSEETFKMLLSPHTISFGHAGFYRVCPSDTSPDLKVRTSYAQRLRMTFLPSSLLTDPHFPIPPHNPTDNPTSKFDLPMLLILTLLFILQFLEKWISHLFKARFVPGQEPWLRWESAYARLDKPEDEILDDSDEVYLSSTYKLGSHRHDDDTQGSLEIAR</sequence>
<feature type="signal peptide" evidence="1">
    <location>
        <begin position="1"/>
        <end position="23"/>
    </location>
</feature>